<dbReference type="EMBL" id="CM055094">
    <property type="protein sequence ID" value="KAJ7562250.1"/>
    <property type="molecule type" value="Genomic_DNA"/>
</dbReference>
<sequence length="354" mass="39223">MEHFTYCHNNQGFASPRSRIFHSIFNRVSRSLFICHRSCSVRRSAKLSVAIWSQPGINIQSRFCESIRKGDSFKKRAMSSEDREADASKSSNEFLEVANRLADAAAEITLKYFRTPIDIIDKLDKSPVTVADQAAEKAMRLIIAQHFPSHAIYGEEGGLSSPEYATEYTWVLDPIDGTKSFITGKPLFGTLIALVQGGIPILGIIDQPVLKERWIGQRGQPTTLNGKEVKTRSCTSLSNGYMYTTSPHLFAGQAEAAYERLRKKVKVPLYGCDCYAYGLLAAGHVDLVVESGLKPYDYLALVPVVEGSGGIITNWNGQSLRWWPSMEPSEMTADIIAAGAADVYRDALEILTKR</sequence>
<organism evidence="1 2">
    <name type="scientific">Diphasiastrum complanatum</name>
    <name type="common">Issler's clubmoss</name>
    <name type="synonym">Lycopodium complanatum</name>
    <dbReference type="NCBI Taxonomy" id="34168"/>
    <lineage>
        <taxon>Eukaryota</taxon>
        <taxon>Viridiplantae</taxon>
        <taxon>Streptophyta</taxon>
        <taxon>Embryophyta</taxon>
        <taxon>Tracheophyta</taxon>
        <taxon>Lycopodiopsida</taxon>
        <taxon>Lycopodiales</taxon>
        <taxon>Lycopodiaceae</taxon>
        <taxon>Lycopodioideae</taxon>
        <taxon>Diphasiastrum</taxon>
    </lineage>
</organism>
<dbReference type="Proteomes" id="UP001162992">
    <property type="component" value="Chromosome 3"/>
</dbReference>
<protein>
    <submittedName>
        <fullName evidence="1">Uncharacterized protein</fullName>
    </submittedName>
</protein>
<accession>A0ACC2E7B4</accession>
<gene>
    <name evidence="1" type="ORF">O6H91_03G061200</name>
</gene>
<keyword evidence="2" id="KW-1185">Reference proteome</keyword>
<reference evidence="2" key="1">
    <citation type="journal article" date="2024" name="Proc. Natl. Acad. Sci. U.S.A.">
        <title>Extraordinary preservation of gene collinearity over three hundred million years revealed in homosporous lycophytes.</title>
        <authorList>
            <person name="Li C."/>
            <person name="Wickell D."/>
            <person name="Kuo L.Y."/>
            <person name="Chen X."/>
            <person name="Nie B."/>
            <person name="Liao X."/>
            <person name="Peng D."/>
            <person name="Ji J."/>
            <person name="Jenkins J."/>
            <person name="Williams M."/>
            <person name="Shu S."/>
            <person name="Plott C."/>
            <person name="Barry K."/>
            <person name="Rajasekar S."/>
            <person name="Grimwood J."/>
            <person name="Han X."/>
            <person name="Sun S."/>
            <person name="Hou Z."/>
            <person name="He W."/>
            <person name="Dai G."/>
            <person name="Sun C."/>
            <person name="Schmutz J."/>
            <person name="Leebens-Mack J.H."/>
            <person name="Li F.W."/>
            <person name="Wang L."/>
        </authorList>
    </citation>
    <scope>NUCLEOTIDE SEQUENCE [LARGE SCALE GENOMIC DNA]</scope>
    <source>
        <strain evidence="2">cv. PW_Plant_1</strain>
    </source>
</reference>
<evidence type="ECO:0000313" key="2">
    <source>
        <dbReference type="Proteomes" id="UP001162992"/>
    </source>
</evidence>
<name>A0ACC2E7B4_DIPCM</name>
<comment type="caution">
    <text evidence="1">The sequence shown here is derived from an EMBL/GenBank/DDBJ whole genome shotgun (WGS) entry which is preliminary data.</text>
</comment>
<evidence type="ECO:0000313" key="1">
    <source>
        <dbReference type="EMBL" id="KAJ7562250.1"/>
    </source>
</evidence>
<proteinExistence type="predicted"/>